<dbReference type="EMBL" id="BDIP01002025">
    <property type="protein sequence ID" value="GCA63011.1"/>
    <property type="molecule type" value="Genomic_DNA"/>
</dbReference>
<comment type="caution">
    <text evidence="1">The sequence shown here is derived from an EMBL/GenBank/DDBJ whole genome shotgun (WGS) entry which is preliminary data.</text>
</comment>
<name>A0A391NMG2_9EUKA</name>
<sequence length="83" mass="8734">MYPPVPINDIDPLVRGLGPVVREGHCPQDQNGAQAKQIAQHNRQTVGVKGARGSGRGEVLETMAGYEGYPQVPLFALVALGAA</sequence>
<evidence type="ECO:0000313" key="2">
    <source>
        <dbReference type="Proteomes" id="UP000265618"/>
    </source>
</evidence>
<gene>
    <name evidence="1" type="ORF">KIPB_007292</name>
</gene>
<organism evidence="1 2">
    <name type="scientific">Kipferlia bialata</name>
    <dbReference type="NCBI Taxonomy" id="797122"/>
    <lineage>
        <taxon>Eukaryota</taxon>
        <taxon>Metamonada</taxon>
        <taxon>Carpediemonas-like organisms</taxon>
        <taxon>Kipferlia</taxon>
    </lineage>
</organism>
<dbReference type="AlphaFoldDB" id="A0A391NMG2"/>
<evidence type="ECO:0000313" key="1">
    <source>
        <dbReference type="EMBL" id="GCA63011.1"/>
    </source>
</evidence>
<proteinExistence type="predicted"/>
<reference evidence="1 2" key="1">
    <citation type="journal article" date="2018" name="PLoS ONE">
        <title>The draft genome of Kipferlia bialata reveals reductive genome evolution in fornicate parasites.</title>
        <authorList>
            <person name="Tanifuji G."/>
            <person name="Takabayashi S."/>
            <person name="Kume K."/>
            <person name="Takagi M."/>
            <person name="Nakayama T."/>
            <person name="Kamikawa R."/>
            <person name="Inagaki Y."/>
            <person name="Hashimoto T."/>
        </authorList>
    </citation>
    <scope>NUCLEOTIDE SEQUENCE [LARGE SCALE GENOMIC DNA]</scope>
    <source>
        <strain evidence="1">NY0173</strain>
    </source>
</reference>
<dbReference type="Proteomes" id="UP000265618">
    <property type="component" value="Unassembled WGS sequence"/>
</dbReference>
<keyword evidence="2" id="KW-1185">Reference proteome</keyword>
<accession>A0A391NMG2</accession>
<protein>
    <submittedName>
        <fullName evidence="1">Uncharacterized protein</fullName>
    </submittedName>
</protein>